<dbReference type="OrthoDB" id="2971563at2"/>
<dbReference type="RefSeq" id="WP_016444478.1">
    <property type="nucleotide sequence ID" value="NZ_KE150266.1"/>
</dbReference>
<evidence type="ECO:0000313" key="4">
    <source>
        <dbReference type="EMBL" id="EPD31367.1"/>
    </source>
</evidence>
<dbReference type="Pfam" id="PF00753">
    <property type="entry name" value="Lactamase_B"/>
    <property type="match status" value="1"/>
</dbReference>
<accession>A0A9W5RFC4</accession>
<organism evidence="4 5">
    <name type="scientific">Gleimia europaea ACS-120-V-Col10b</name>
    <dbReference type="NCBI Taxonomy" id="883069"/>
    <lineage>
        <taxon>Bacteria</taxon>
        <taxon>Bacillati</taxon>
        <taxon>Actinomycetota</taxon>
        <taxon>Actinomycetes</taxon>
        <taxon>Actinomycetales</taxon>
        <taxon>Actinomycetaceae</taxon>
        <taxon>Gleimia</taxon>
    </lineage>
</organism>
<evidence type="ECO:0000313" key="5">
    <source>
        <dbReference type="Proteomes" id="UP000014387"/>
    </source>
</evidence>
<evidence type="ECO:0000256" key="1">
    <source>
        <dbReference type="ARBA" id="ARBA00022801"/>
    </source>
</evidence>
<dbReference type="InterPro" id="IPR011108">
    <property type="entry name" value="RMMBL"/>
</dbReference>
<dbReference type="InterPro" id="IPR022712">
    <property type="entry name" value="Beta_Casp"/>
</dbReference>
<reference evidence="4 5" key="1">
    <citation type="submission" date="2013-05" db="EMBL/GenBank/DDBJ databases">
        <title>The Genome Sequence of Actinomyces europaeus ACS-120-V-COL10B.</title>
        <authorList>
            <consortium name="The Broad Institute Genomics Platform"/>
            <person name="Earl A."/>
            <person name="Ward D."/>
            <person name="Feldgarden M."/>
            <person name="Gevers D."/>
            <person name="Saerens B."/>
            <person name="Vaneechoutte M."/>
            <person name="Walker B."/>
            <person name="Young S."/>
            <person name="Zeng Q."/>
            <person name="Gargeya S."/>
            <person name="Fitzgerald M."/>
            <person name="Haas B."/>
            <person name="Abouelleil A."/>
            <person name="Allen A.W."/>
            <person name="Alvarado L."/>
            <person name="Arachchi H.M."/>
            <person name="Berlin A.M."/>
            <person name="Chapman S.B."/>
            <person name="Gainer-Dewar J."/>
            <person name="Goldberg J."/>
            <person name="Griggs A."/>
            <person name="Gujja S."/>
            <person name="Hansen M."/>
            <person name="Howarth C."/>
            <person name="Imamovic A."/>
            <person name="Ireland A."/>
            <person name="Larimer J."/>
            <person name="McCowan C."/>
            <person name="Murphy C."/>
            <person name="Pearson M."/>
            <person name="Poon T.W."/>
            <person name="Priest M."/>
            <person name="Roberts A."/>
            <person name="Saif S."/>
            <person name="Shea T."/>
            <person name="Sisk P."/>
            <person name="Sykes S."/>
            <person name="Wortman J."/>
            <person name="Nusbaum C."/>
            <person name="Birren B."/>
        </authorList>
    </citation>
    <scope>NUCLEOTIDE SEQUENCE [LARGE SCALE GENOMIC DNA]</scope>
    <source>
        <strain evidence="4 5">ACS-120-V-Col10b</strain>
    </source>
</reference>
<dbReference type="Pfam" id="PF10996">
    <property type="entry name" value="Beta-Casp"/>
    <property type="match status" value="1"/>
</dbReference>
<evidence type="ECO:0008006" key="6">
    <source>
        <dbReference type="Google" id="ProtNLM"/>
    </source>
</evidence>
<sequence>MSDPLVTCRFLGAAGTVTGSKYLLDIDGRKVLVDAGMYQGEKKWRVKNWEPFSPSPQTITDILVTHAHADHVAYLPVLVKQGFRGSIWATRATIKLAEIVLRDAGNLQVNDAKAAKKGGYSKHENPLALFTPEDVEKTLQYFRPVEFDVEVDFGEFSARWVPASHILGSASILIETEGTRILFSGDLGRENPYLLKPRGKTPAADWVIMESTYGDRLHEVAEVPHEEMSRAIRDTAARGGKIVIPAFAIHRTESVLAQLVSMMREGRIPDLPVFVDSPMGLRALSVYEEFADEEMRSGIDKEDFLGIPRLKQMLSVEESKRINEFKGSCIIVTSSGMLVGGRVLHHLQRLLPDPKNCLIITGYQAVGTRGRKILDGAESIKMHGWYVPVRAEVTQDREFSAHADRDELLRWVAQVGQGDDGEAGKAPHAVFLTHGEPRAAQALGERIKQELGWNVVIPQFGEVVRLAPNPDWVRD</sequence>
<evidence type="ECO:0000259" key="2">
    <source>
        <dbReference type="SMART" id="SM00849"/>
    </source>
</evidence>
<dbReference type="InterPro" id="IPR036866">
    <property type="entry name" value="RibonucZ/Hydroxyglut_hydro"/>
</dbReference>
<dbReference type="CDD" id="cd16295">
    <property type="entry name" value="TTHA0252-CPSF-like_MBL-fold"/>
    <property type="match status" value="1"/>
</dbReference>
<dbReference type="Gene3D" id="3.60.15.10">
    <property type="entry name" value="Ribonuclease Z/Hydroxyacylglutathione hydrolase-like"/>
    <property type="match status" value="1"/>
</dbReference>
<dbReference type="EMBL" id="AGWN01000001">
    <property type="protein sequence ID" value="EPD31367.1"/>
    <property type="molecule type" value="Genomic_DNA"/>
</dbReference>
<dbReference type="Gene3D" id="3.40.50.10890">
    <property type="match status" value="1"/>
</dbReference>
<dbReference type="AlphaFoldDB" id="A0A9W5RFC4"/>
<keyword evidence="5" id="KW-1185">Reference proteome</keyword>
<dbReference type="SMART" id="SM01027">
    <property type="entry name" value="Beta-Casp"/>
    <property type="match status" value="1"/>
</dbReference>
<dbReference type="GO" id="GO:0004521">
    <property type="term" value="F:RNA endonuclease activity"/>
    <property type="evidence" value="ECO:0007669"/>
    <property type="project" value="TreeGrafter"/>
</dbReference>
<dbReference type="Proteomes" id="UP000014387">
    <property type="component" value="Unassembled WGS sequence"/>
</dbReference>
<dbReference type="InterPro" id="IPR001279">
    <property type="entry name" value="Metallo-B-lactamas"/>
</dbReference>
<feature type="domain" description="Metallo-beta-lactamase" evidence="2">
    <location>
        <begin position="18"/>
        <end position="247"/>
    </location>
</feature>
<protein>
    <recommendedName>
        <fullName evidence="6">MBL fold metallo-hydrolase</fullName>
    </recommendedName>
</protein>
<dbReference type="Pfam" id="PF07521">
    <property type="entry name" value="RMMBL"/>
    <property type="match status" value="1"/>
</dbReference>
<feature type="domain" description="Beta-Casp" evidence="3">
    <location>
        <begin position="252"/>
        <end position="373"/>
    </location>
</feature>
<dbReference type="GO" id="GO:0016787">
    <property type="term" value="F:hydrolase activity"/>
    <property type="evidence" value="ECO:0007669"/>
    <property type="project" value="UniProtKB-KW"/>
</dbReference>
<dbReference type="InterPro" id="IPR050698">
    <property type="entry name" value="MBL"/>
</dbReference>
<dbReference type="PANTHER" id="PTHR11203">
    <property type="entry name" value="CLEAVAGE AND POLYADENYLATION SPECIFICITY FACTOR FAMILY MEMBER"/>
    <property type="match status" value="1"/>
</dbReference>
<proteinExistence type="predicted"/>
<comment type="caution">
    <text evidence="4">The sequence shown here is derived from an EMBL/GenBank/DDBJ whole genome shotgun (WGS) entry which is preliminary data.</text>
</comment>
<name>A0A9W5RFC4_9ACTO</name>
<gene>
    <name evidence="4" type="ORF">HMPREF9238_01138</name>
</gene>
<keyword evidence="1" id="KW-0378">Hydrolase</keyword>
<evidence type="ECO:0000259" key="3">
    <source>
        <dbReference type="SMART" id="SM01027"/>
    </source>
</evidence>
<dbReference type="PANTHER" id="PTHR11203:SF37">
    <property type="entry name" value="INTEGRATOR COMPLEX SUBUNIT 11"/>
    <property type="match status" value="1"/>
</dbReference>
<dbReference type="SMART" id="SM00849">
    <property type="entry name" value="Lactamase_B"/>
    <property type="match status" value="1"/>
</dbReference>
<dbReference type="SUPFAM" id="SSF56281">
    <property type="entry name" value="Metallo-hydrolase/oxidoreductase"/>
    <property type="match status" value="1"/>
</dbReference>